<gene>
    <name evidence="6" type="ORF">Ahy_B02g058433</name>
</gene>
<evidence type="ECO:0000313" key="7">
    <source>
        <dbReference type="Proteomes" id="UP000289738"/>
    </source>
</evidence>
<dbReference type="InterPro" id="IPR007527">
    <property type="entry name" value="Znf_SWIM"/>
</dbReference>
<keyword evidence="3" id="KW-0862">Zinc</keyword>
<evidence type="ECO:0000256" key="4">
    <source>
        <dbReference type="PROSITE-ProRule" id="PRU00325"/>
    </source>
</evidence>
<dbReference type="InterPro" id="IPR006564">
    <property type="entry name" value="Znf_PMZ"/>
</dbReference>
<dbReference type="EMBL" id="SDMP01000012">
    <property type="protein sequence ID" value="RYR24874.1"/>
    <property type="molecule type" value="Genomic_DNA"/>
</dbReference>
<organism evidence="6 7">
    <name type="scientific">Arachis hypogaea</name>
    <name type="common">Peanut</name>
    <dbReference type="NCBI Taxonomy" id="3818"/>
    <lineage>
        <taxon>Eukaryota</taxon>
        <taxon>Viridiplantae</taxon>
        <taxon>Streptophyta</taxon>
        <taxon>Embryophyta</taxon>
        <taxon>Tracheophyta</taxon>
        <taxon>Spermatophyta</taxon>
        <taxon>Magnoliopsida</taxon>
        <taxon>eudicotyledons</taxon>
        <taxon>Gunneridae</taxon>
        <taxon>Pentapetalae</taxon>
        <taxon>rosids</taxon>
        <taxon>fabids</taxon>
        <taxon>Fabales</taxon>
        <taxon>Fabaceae</taxon>
        <taxon>Papilionoideae</taxon>
        <taxon>50 kb inversion clade</taxon>
        <taxon>dalbergioids sensu lato</taxon>
        <taxon>Dalbergieae</taxon>
        <taxon>Pterocarpus clade</taxon>
        <taxon>Arachis</taxon>
    </lineage>
</organism>
<evidence type="ECO:0000256" key="1">
    <source>
        <dbReference type="ARBA" id="ARBA00022723"/>
    </source>
</evidence>
<evidence type="ECO:0000256" key="3">
    <source>
        <dbReference type="ARBA" id="ARBA00022833"/>
    </source>
</evidence>
<feature type="domain" description="SWIM-type" evidence="5">
    <location>
        <begin position="162"/>
        <end position="194"/>
    </location>
</feature>
<evidence type="ECO:0000259" key="5">
    <source>
        <dbReference type="PROSITE" id="PS50966"/>
    </source>
</evidence>
<comment type="caution">
    <text evidence="6">The sequence shown here is derived from an EMBL/GenBank/DDBJ whole genome shotgun (WGS) entry which is preliminary data.</text>
</comment>
<reference evidence="6 7" key="1">
    <citation type="submission" date="2019-01" db="EMBL/GenBank/DDBJ databases">
        <title>Sequencing of cultivated peanut Arachis hypogaea provides insights into genome evolution and oil improvement.</title>
        <authorList>
            <person name="Chen X."/>
        </authorList>
    </citation>
    <scope>NUCLEOTIDE SEQUENCE [LARGE SCALE GENOMIC DNA]</scope>
    <source>
        <strain evidence="7">cv. Fuhuasheng</strain>
        <tissue evidence="6">Leaves</tissue>
    </source>
</reference>
<protein>
    <recommendedName>
        <fullName evidence="5">SWIM-type domain-containing protein</fullName>
    </recommendedName>
</protein>
<dbReference type="SMART" id="SM00575">
    <property type="entry name" value="ZnF_PMZ"/>
    <property type="match status" value="1"/>
</dbReference>
<dbReference type="GO" id="GO:0008270">
    <property type="term" value="F:zinc ion binding"/>
    <property type="evidence" value="ECO:0007669"/>
    <property type="project" value="UniProtKB-KW"/>
</dbReference>
<evidence type="ECO:0000313" key="6">
    <source>
        <dbReference type="EMBL" id="RYR24874.1"/>
    </source>
</evidence>
<keyword evidence="1" id="KW-0479">Metal-binding</keyword>
<dbReference type="Proteomes" id="UP000289738">
    <property type="component" value="Chromosome B02"/>
</dbReference>
<keyword evidence="7" id="KW-1185">Reference proteome</keyword>
<keyword evidence="2 4" id="KW-0863">Zinc-finger</keyword>
<dbReference type="PROSITE" id="PS50966">
    <property type="entry name" value="ZF_SWIM"/>
    <property type="match status" value="1"/>
</dbReference>
<dbReference type="Pfam" id="PF04434">
    <property type="entry name" value="SWIM"/>
    <property type="match status" value="1"/>
</dbReference>
<evidence type="ECO:0000256" key="2">
    <source>
        <dbReference type="ARBA" id="ARBA00022771"/>
    </source>
</evidence>
<dbReference type="AlphaFoldDB" id="A0A445AEN3"/>
<sequence>MSRFKSAEGKRYLMNAAYNPSKARYEWYMDALRGLLHEMADWVNRFNKKIWLQYCDSGHRFGHVITNLSECINAVLKGTLYLPISAIIRCTYERLQQLFVRKGREAQVQMAASNQFSQWLLAAVEKNREGIPTMRVTHSDRRASVFVLEELEPFDGWSQGSLCVWLSVGACDCGLFQSLHFPCRHALAACAAASVE</sequence>
<name>A0A445AEN3_ARAHY</name>
<proteinExistence type="predicted"/>
<accession>A0A445AEN3</accession>